<evidence type="ECO:0000313" key="11">
    <source>
        <dbReference type="EMBL" id="ADR33133.1"/>
    </source>
</evidence>
<dbReference type="OrthoDB" id="5334523at2"/>
<comment type="cofactor">
    <cofactor evidence="1">
        <name>Mg(2+)</name>
        <dbReference type="ChEBI" id="CHEBI:18420"/>
    </cofactor>
</comment>
<dbReference type="PANTHER" id="PTHR33571">
    <property type="entry name" value="SSL8005 PROTEIN"/>
    <property type="match status" value="1"/>
</dbReference>
<proteinExistence type="inferred from homology"/>
<accession>E4TZW8</accession>
<evidence type="ECO:0000256" key="6">
    <source>
        <dbReference type="ARBA" id="ARBA00022741"/>
    </source>
</evidence>
<evidence type="ECO:0000256" key="2">
    <source>
        <dbReference type="ARBA" id="ARBA00022649"/>
    </source>
</evidence>
<keyword evidence="5" id="KW-0479">Metal-binding</keyword>
<protein>
    <submittedName>
        <fullName evidence="11">DNA polymerase beta domain protein region</fullName>
    </submittedName>
</protein>
<dbReference type="STRING" id="709032.Sulku_0466"/>
<keyword evidence="8" id="KW-0460">Magnesium</keyword>
<keyword evidence="2" id="KW-1277">Toxin-antitoxin system</keyword>
<name>E4TZW8_SULKY</name>
<dbReference type="KEGG" id="sku:Sulku_0466"/>
<evidence type="ECO:0000313" key="12">
    <source>
        <dbReference type="Proteomes" id="UP000008721"/>
    </source>
</evidence>
<dbReference type="Pfam" id="PF01909">
    <property type="entry name" value="NTP_transf_2"/>
    <property type="match status" value="1"/>
</dbReference>
<evidence type="ECO:0000256" key="7">
    <source>
        <dbReference type="ARBA" id="ARBA00022840"/>
    </source>
</evidence>
<keyword evidence="7" id="KW-0067">ATP-binding</keyword>
<dbReference type="PANTHER" id="PTHR33571:SF14">
    <property type="entry name" value="PROTEIN ADENYLYLTRANSFERASE MJ0435-RELATED"/>
    <property type="match status" value="1"/>
</dbReference>
<keyword evidence="6" id="KW-0547">Nucleotide-binding</keyword>
<organism evidence="11 12">
    <name type="scientific">Sulfuricurvum kujiense (strain ATCC BAA-921 / DSM 16994 / JCM 11577 / YK-1)</name>
    <dbReference type="NCBI Taxonomy" id="709032"/>
    <lineage>
        <taxon>Bacteria</taxon>
        <taxon>Pseudomonadati</taxon>
        <taxon>Campylobacterota</taxon>
        <taxon>Epsilonproteobacteria</taxon>
        <taxon>Campylobacterales</taxon>
        <taxon>Sulfurimonadaceae</taxon>
        <taxon>Sulfuricurvum</taxon>
    </lineage>
</organism>
<evidence type="ECO:0000256" key="3">
    <source>
        <dbReference type="ARBA" id="ARBA00022679"/>
    </source>
</evidence>
<dbReference type="GO" id="GO:0016779">
    <property type="term" value="F:nucleotidyltransferase activity"/>
    <property type="evidence" value="ECO:0007669"/>
    <property type="project" value="UniProtKB-KW"/>
</dbReference>
<evidence type="ECO:0000256" key="5">
    <source>
        <dbReference type="ARBA" id="ARBA00022723"/>
    </source>
</evidence>
<dbReference type="RefSeq" id="WP_013459330.1">
    <property type="nucleotide sequence ID" value="NC_014762.1"/>
</dbReference>
<dbReference type="InterPro" id="IPR043519">
    <property type="entry name" value="NT_sf"/>
</dbReference>
<dbReference type="AlphaFoldDB" id="E4TZW8"/>
<evidence type="ECO:0000256" key="4">
    <source>
        <dbReference type="ARBA" id="ARBA00022695"/>
    </source>
</evidence>
<evidence type="ECO:0000256" key="1">
    <source>
        <dbReference type="ARBA" id="ARBA00001946"/>
    </source>
</evidence>
<evidence type="ECO:0000256" key="9">
    <source>
        <dbReference type="ARBA" id="ARBA00038276"/>
    </source>
</evidence>
<reference evidence="11 12" key="1">
    <citation type="journal article" date="2012" name="Stand. Genomic Sci.">
        <title>Complete genome sequence of the sulfur compounds oxidizing chemolithoautotroph Sulfuricurvum kujiense type strain (YK-1(T)).</title>
        <authorList>
            <person name="Han C."/>
            <person name="Kotsyurbenko O."/>
            <person name="Chertkov O."/>
            <person name="Held B."/>
            <person name="Lapidus A."/>
            <person name="Nolan M."/>
            <person name="Lucas S."/>
            <person name="Hammon N."/>
            <person name="Deshpande S."/>
            <person name="Cheng J.F."/>
            <person name="Tapia R."/>
            <person name="Goodwin L.A."/>
            <person name="Pitluck S."/>
            <person name="Liolios K."/>
            <person name="Pagani I."/>
            <person name="Ivanova N."/>
            <person name="Mavromatis K."/>
            <person name="Mikhailova N."/>
            <person name="Pati A."/>
            <person name="Chen A."/>
            <person name="Palaniappan K."/>
            <person name="Land M."/>
            <person name="Hauser L."/>
            <person name="Chang Y.J."/>
            <person name="Jeffries C.D."/>
            <person name="Brambilla E.M."/>
            <person name="Rohde M."/>
            <person name="Spring S."/>
            <person name="Sikorski J."/>
            <person name="Goker M."/>
            <person name="Woyke T."/>
            <person name="Bristow J."/>
            <person name="Eisen J.A."/>
            <person name="Markowitz V."/>
            <person name="Hugenholtz P."/>
            <person name="Kyrpides N.C."/>
            <person name="Klenk H.P."/>
            <person name="Detter J.C."/>
        </authorList>
    </citation>
    <scope>NUCLEOTIDE SEQUENCE [LARGE SCALE GENOMIC DNA]</scope>
    <source>
        <strain evidence="12">ATCC BAA-921 / DSM 16994 / JCM 11577 / YK-1</strain>
    </source>
</reference>
<evidence type="ECO:0000259" key="10">
    <source>
        <dbReference type="Pfam" id="PF01909"/>
    </source>
</evidence>
<dbReference type="HOGENOM" id="CLU_130257_10_1_7"/>
<sequence>MTKNEILEILKTLKPRYEQDGLILVGLFGSFSRGEEKSDSDVDIVYEIEKGKTFSMFKYLKYLADLEKYLNHKVDLVRAETIKSDLKPYIYKDMIYV</sequence>
<dbReference type="GO" id="GO:0005524">
    <property type="term" value="F:ATP binding"/>
    <property type="evidence" value="ECO:0007669"/>
    <property type="project" value="UniProtKB-KW"/>
</dbReference>
<evidence type="ECO:0000256" key="8">
    <source>
        <dbReference type="ARBA" id="ARBA00022842"/>
    </source>
</evidence>
<gene>
    <name evidence="11" type="ordered locus">Sulku_0466</name>
</gene>
<dbReference type="SUPFAM" id="SSF81301">
    <property type="entry name" value="Nucleotidyltransferase"/>
    <property type="match status" value="1"/>
</dbReference>
<comment type="similarity">
    <text evidence="9">Belongs to the MntA antitoxin family.</text>
</comment>
<dbReference type="Proteomes" id="UP000008721">
    <property type="component" value="Chromosome"/>
</dbReference>
<feature type="domain" description="Polymerase nucleotidyl transferase" evidence="10">
    <location>
        <begin position="5"/>
        <end position="95"/>
    </location>
</feature>
<keyword evidence="3" id="KW-0808">Transferase</keyword>
<dbReference type="Gene3D" id="3.30.460.10">
    <property type="entry name" value="Beta Polymerase, domain 2"/>
    <property type="match status" value="1"/>
</dbReference>
<dbReference type="GO" id="GO:0046872">
    <property type="term" value="F:metal ion binding"/>
    <property type="evidence" value="ECO:0007669"/>
    <property type="project" value="UniProtKB-KW"/>
</dbReference>
<dbReference type="EMBL" id="CP002355">
    <property type="protein sequence ID" value="ADR33133.1"/>
    <property type="molecule type" value="Genomic_DNA"/>
</dbReference>
<dbReference type="CDD" id="cd05403">
    <property type="entry name" value="NT_KNTase_like"/>
    <property type="match status" value="1"/>
</dbReference>
<dbReference type="InterPro" id="IPR052038">
    <property type="entry name" value="Type-VII_TA_antitoxin"/>
</dbReference>
<keyword evidence="12" id="KW-1185">Reference proteome</keyword>
<keyword evidence="4" id="KW-0548">Nucleotidyltransferase</keyword>
<dbReference type="eggNOG" id="COG1669">
    <property type="taxonomic scope" value="Bacteria"/>
</dbReference>
<dbReference type="InterPro" id="IPR002934">
    <property type="entry name" value="Polymerase_NTP_transf_dom"/>
</dbReference>